<dbReference type="KEGG" id="mhu:Mhun_1041"/>
<dbReference type="PIRSF" id="PIRSF004966">
    <property type="entry name" value="UCP004966"/>
    <property type="match status" value="1"/>
</dbReference>
<evidence type="ECO:0000256" key="4">
    <source>
        <dbReference type="ARBA" id="ARBA00045120"/>
    </source>
</evidence>
<evidence type="ECO:0000256" key="3">
    <source>
        <dbReference type="ARBA" id="ARBA00023239"/>
    </source>
</evidence>
<dbReference type="InterPro" id="IPR012016">
    <property type="entry name" value="PMDh-S-like"/>
</dbReference>
<comment type="catalytic activity">
    <reaction evidence="4">
        <text>(R)-5-phosphomevalonate = (2E)-3-methyl-5-phosphooxypent-2-enoate + H2O</text>
        <dbReference type="Rhea" id="RHEA:78975"/>
        <dbReference type="ChEBI" id="CHEBI:15377"/>
        <dbReference type="ChEBI" id="CHEBI:58146"/>
        <dbReference type="ChEBI" id="CHEBI:229665"/>
        <dbReference type="EC" id="4.2.1.182"/>
    </reaction>
    <physiologicalReaction direction="left-to-right" evidence="4">
        <dbReference type="Rhea" id="RHEA:78976"/>
    </physiologicalReaction>
</comment>
<evidence type="ECO:0000313" key="9">
    <source>
        <dbReference type="EMBL" id="ABD40791.1"/>
    </source>
</evidence>
<dbReference type="GO" id="GO:0019287">
    <property type="term" value="P:isopentenyl diphosphate biosynthetic process, mevalonate pathway"/>
    <property type="evidence" value="ECO:0007669"/>
    <property type="project" value="UniProtKB-UniRule"/>
</dbReference>
<dbReference type="InterPro" id="IPR002840">
    <property type="entry name" value="PMDh-S-like_dom"/>
</dbReference>
<dbReference type="STRING" id="323259.Mhun_1041"/>
<dbReference type="HAMAP" id="MF_00078">
    <property type="entry name" value="PMDh_S"/>
    <property type="match status" value="1"/>
</dbReference>
<dbReference type="OrthoDB" id="18062at2157"/>
<evidence type="ECO:0000313" key="10">
    <source>
        <dbReference type="Proteomes" id="UP000001941"/>
    </source>
</evidence>
<dbReference type="EnsemblBacteria" id="ABD40791">
    <property type="protein sequence ID" value="ABD40791"/>
    <property type="gene ID" value="Mhun_1041"/>
</dbReference>
<evidence type="ECO:0000259" key="8">
    <source>
        <dbReference type="Pfam" id="PF01989"/>
    </source>
</evidence>
<dbReference type="RefSeq" id="WP_011448070.1">
    <property type="nucleotide sequence ID" value="NC_007796.1"/>
</dbReference>
<comment type="function">
    <text evidence="5 7">Component of a hydro-lyase that catalyzes the dehydration of mevalonate 5-phosphate (MVA5P) to form trans-anhydromevalonate 5-phosphate (tAHMP). Involved in the archaeal mevalonate (MVA) pathway, which provides fundamental precursors for isoprenoid biosynthesis, such as isopentenyl diphosphate (IPP) and dimethylallyl diphosphate (DMAPP).</text>
</comment>
<evidence type="ECO:0000256" key="5">
    <source>
        <dbReference type="ARBA" id="ARBA00045299"/>
    </source>
</evidence>
<gene>
    <name evidence="9" type="ordered locus">Mhun_1041</name>
</gene>
<dbReference type="AlphaFoldDB" id="Q2FUD8"/>
<feature type="domain" description="Phosphomevalonate dehydratase small subunit-like" evidence="8">
    <location>
        <begin position="24"/>
        <end position="103"/>
    </location>
</feature>
<dbReference type="SUPFAM" id="SSF52016">
    <property type="entry name" value="LeuD/IlvD-like"/>
    <property type="match status" value="1"/>
</dbReference>
<evidence type="ECO:0000256" key="7">
    <source>
        <dbReference type="HAMAP-Rule" id="MF_00078"/>
    </source>
</evidence>
<organism evidence="9 10">
    <name type="scientific">Methanospirillum hungatei JF-1 (strain ATCC 27890 / DSM 864 / NBRC 100397 / JF-1)</name>
    <dbReference type="NCBI Taxonomy" id="323259"/>
    <lineage>
        <taxon>Archaea</taxon>
        <taxon>Methanobacteriati</taxon>
        <taxon>Methanobacteriota</taxon>
        <taxon>Stenosarchaea group</taxon>
        <taxon>Methanomicrobia</taxon>
        <taxon>Methanomicrobiales</taxon>
        <taxon>Methanospirillaceae</taxon>
        <taxon>Methanospirillum</taxon>
    </lineage>
</organism>
<dbReference type="HOGENOM" id="CLU_141583_2_0_2"/>
<dbReference type="eggNOG" id="arCOG04279">
    <property type="taxonomic scope" value="Archaea"/>
</dbReference>
<dbReference type="InParanoid" id="Q2FUD8"/>
<dbReference type="PANTHER" id="PTHR36577:SF3">
    <property type="entry name" value="DUF521 DOMAIN PROTEIN (AFU_ORTHOLOGUE AFUA_6G00490)"/>
    <property type="match status" value="1"/>
</dbReference>
<protein>
    <recommendedName>
        <fullName evidence="7">Phosphomevalonate dehydratase small subunit</fullName>
        <shortName evidence="7">PMDh small subunit</shortName>
        <shortName evidence="7">PMDh-S</shortName>
        <ecNumber evidence="7">4.2.1.182</ecNumber>
    </recommendedName>
</protein>
<keyword evidence="2 7" id="KW-0414">Isoprene biosynthesis</keyword>
<feature type="active site" description="Proton acceptor" evidence="7">
    <location>
        <position position="62"/>
    </location>
</feature>
<evidence type="ECO:0000256" key="2">
    <source>
        <dbReference type="ARBA" id="ARBA00023229"/>
    </source>
</evidence>
<comment type="similarity">
    <text evidence="7">Belongs to the AcnX type II small subunit family.</text>
</comment>
<dbReference type="Proteomes" id="UP000001941">
    <property type="component" value="Chromosome"/>
</dbReference>
<comment type="subunit">
    <text evidence="6 7">Heterodimer composed of a large subunit (PMDh-L) and a small subunit (PMDh-S).</text>
</comment>
<evidence type="ECO:0000256" key="6">
    <source>
        <dbReference type="ARBA" id="ARBA00046520"/>
    </source>
</evidence>
<evidence type="ECO:0000256" key="1">
    <source>
        <dbReference type="ARBA" id="ARBA00005092"/>
    </source>
</evidence>
<sequence>MIIQGRGISRGIGKGPLLIGPDPISFLSGVDPETGIVLEPGHPLEGKDITGSVLAFEYGKGSTVGSYILYALSRNGHAPAAIINQEAETIIVVGAIMGKIPMIDRIKTPLTSLPSGTIVEVDGTAGTLTIPDEKVNQV</sequence>
<dbReference type="Gene3D" id="3.50.30.10">
    <property type="entry name" value="Phosphohistidine domain"/>
    <property type="match status" value="1"/>
</dbReference>
<dbReference type="PANTHER" id="PTHR36577">
    <property type="entry name" value="DUF521 DOMAIN PROTEIN (AFU_ORTHOLOGUE AFUA_6G00490)"/>
    <property type="match status" value="1"/>
</dbReference>
<proteinExistence type="inferred from homology"/>
<keyword evidence="3 7" id="KW-0456">Lyase</keyword>
<dbReference type="EC" id="4.2.1.182" evidence="7"/>
<dbReference type="GeneID" id="3924754"/>
<keyword evidence="10" id="KW-1185">Reference proteome</keyword>
<dbReference type="GO" id="GO:0016836">
    <property type="term" value="F:hydro-lyase activity"/>
    <property type="evidence" value="ECO:0007669"/>
    <property type="project" value="UniProtKB-UniRule"/>
</dbReference>
<dbReference type="InterPro" id="IPR020794">
    <property type="entry name" value="PMDh_S"/>
</dbReference>
<comment type="pathway">
    <text evidence="1 7">Isoprenoid biosynthesis; isopentenyl diphosphate biosynthesis via mevalonate pathway.</text>
</comment>
<dbReference type="EMBL" id="CP000254">
    <property type="protein sequence ID" value="ABD40791.1"/>
    <property type="molecule type" value="Genomic_DNA"/>
</dbReference>
<accession>Q2FUD8</accession>
<name>Q2FUD8_METHJ</name>
<dbReference type="CDD" id="cd01356">
    <property type="entry name" value="AcnX_swivel"/>
    <property type="match status" value="1"/>
</dbReference>
<reference evidence="10" key="1">
    <citation type="journal article" date="2016" name="Stand. Genomic Sci.">
        <title>Complete genome sequence of Methanospirillum hungatei type strain JF1.</title>
        <authorList>
            <person name="Gunsalus R.P."/>
            <person name="Cook L.E."/>
            <person name="Crable B."/>
            <person name="Rohlin L."/>
            <person name="McDonald E."/>
            <person name="Mouttaki H."/>
            <person name="Sieber J.R."/>
            <person name="Poweleit N."/>
            <person name="Zhou H."/>
            <person name="Lapidus A.L."/>
            <person name="Daligault H.E."/>
            <person name="Land M."/>
            <person name="Gilna P."/>
            <person name="Ivanova N."/>
            <person name="Kyrpides N."/>
            <person name="Culley D.E."/>
            <person name="McInerney M.J."/>
        </authorList>
    </citation>
    <scope>NUCLEOTIDE SEQUENCE [LARGE SCALE GENOMIC DNA]</scope>
    <source>
        <strain evidence="10">ATCC 27890 / DSM 864 / NBRC 100397 / JF-1</strain>
    </source>
</reference>
<dbReference type="FunCoup" id="Q2FUD8">
    <property type="interactions" value="11"/>
</dbReference>
<dbReference type="Pfam" id="PF01989">
    <property type="entry name" value="AcnX_swivel_put"/>
    <property type="match status" value="1"/>
</dbReference>